<proteinExistence type="predicted"/>
<sequence length="352" mass="37713">MMRKRGTRVNKWVLVLALVIATPVKARDLGVPADKGWKHAETGLILMPQLAGLSRIALTDATQTERDVAAQYDMPDKSMFATIYLFHPAITDVALWFDRSRTAIETRDLFRNAAPASADPISFAVGNSGSAASLRQVYATPGGGQYRSTALAVVPVGEWIVSVRMSAKTLTADQLDASLQQVIQAIRWPKPTATLATATARPIMGCDTPLTFPKARQAKPNGADMLMALMASSIAAKAKSSDIPASAPPTTWCREDDGRTEYGVYRSIASTNGYVMALYDAGGVVSVYPSLMGQVDNSGTYAVSLTDVEGTVSSFPSFTAMPSPQQVWDLVKSGKRTGTMRGNQMTIDPKAL</sequence>
<dbReference type="AlphaFoldDB" id="A0A5C6UG92"/>
<dbReference type="EMBL" id="VOQR01000001">
    <property type="protein sequence ID" value="TXC70958.1"/>
    <property type="molecule type" value="Genomic_DNA"/>
</dbReference>
<feature type="chain" id="PRO_5022963736" description="DUF1254 domain-containing protein" evidence="1">
    <location>
        <begin position="27"/>
        <end position="352"/>
    </location>
</feature>
<dbReference type="Proteomes" id="UP000321250">
    <property type="component" value="Unassembled WGS sequence"/>
</dbReference>
<evidence type="ECO:0000256" key="1">
    <source>
        <dbReference type="SAM" id="SignalP"/>
    </source>
</evidence>
<keyword evidence="1" id="KW-0732">Signal</keyword>
<comment type="caution">
    <text evidence="2">The sequence shown here is derived from an EMBL/GenBank/DDBJ whole genome shotgun (WGS) entry which is preliminary data.</text>
</comment>
<evidence type="ECO:0008006" key="4">
    <source>
        <dbReference type="Google" id="ProtNLM"/>
    </source>
</evidence>
<accession>A0A5C6UG92</accession>
<dbReference type="OrthoDB" id="7462684at2"/>
<evidence type="ECO:0000313" key="3">
    <source>
        <dbReference type="Proteomes" id="UP000321250"/>
    </source>
</evidence>
<name>A0A5C6UG92_9SPHN</name>
<protein>
    <recommendedName>
        <fullName evidence="4">DUF1254 domain-containing protein</fullName>
    </recommendedName>
</protein>
<feature type="signal peptide" evidence="1">
    <location>
        <begin position="1"/>
        <end position="26"/>
    </location>
</feature>
<evidence type="ECO:0000313" key="2">
    <source>
        <dbReference type="EMBL" id="TXC70958.1"/>
    </source>
</evidence>
<organism evidence="2 3">
    <name type="scientific">Sphingomonas ginsenosidivorax</name>
    <dbReference type="NCBI Taxonomy" id="862135"/>
    <lineage>
        <taxon>Bacteria</taxon>
        <taxon>Pseudomonadati</taxon>
        <taxon>Pseudomonadota</taxon>
        <taxon>Alphaproteobacteria</taxon>
        <taxon>Sphingomonadales</taxon>
        <taxon>Sphingomonadaceae</taxon>
        <taxon>Sphingomonas</taxon>
    </lineage>
</organism>
<keyword evidence="3" id="KW-1185">Reference proteome</keyword>
<reference evidence="2 3" key="1">
    <citation type="journal article" date="2013" name="Antonie Van Leeuwenhoek">
        <title>Sphingomonas ginsenosidivorax sp. nov., with the ability to transform ginsenosides.</title>
        <authorList>
            <person name="Jin X.F."/>
            <person name="Kim J.K."/>
            <person name="Liu Q.M."/>
            <person name="Kang M.S."/>
            <person name="He D."/>
            <person name="Jin F.X."/>
            <person name="Kim S.C."/>
            <person name="Im W.T."/>
        </authorList>
    </citation>
    <scope>NUCLEOTIDE SEQUENCE [LARGE SCALE GENOMIC DNA]</scope>
    <source>
        <strain evidence="2 3">KHI67</strain>
    </source>
</reference>
<gene>
    <name evidence="2" type="ORF">FSB78_08375</name>
</gene>